<comment type="similarity">
    <text evidence="2">Belongs to the MoaE family.</text>
</comment>
<keyword evidence="5" id="KW-0501">Molybdenum cofactor biosynthesis</keyword>
<reference evidence="12" key="1">
    <citation type="journal article" date="2023" name="Int. J. Mol. Sci.">
        <title>Metagenomics Revealed a New Genus 'Candidatus Thiocaldithrix dubininis' gen. nov., sp. nov. and a New Species 'Candidatus Thiothrix putei' sp. nov. in the Family Thiotrichaceae, Some Members of Which Have Traits of Both Na+- and H+-Motive Energetics.</title>
        <authorList>
            <person name="Ravin N.V."/>
            <person name="Muntyan M.S."/>
            <person name="Smolyakov D.D."/>
            <person name="Rudenko T.S."/>
            <person name="Beletsky A.V."/>
            <person name="Mardanov A.V."/>
            <person name="Grabovich M.Y."/>
        </authorList>
    </citation>
    <scope>NUCLEOTIDE SEQUENCE</scope>
    <source>
        <strain evidence="12">GKL-01</strain>
    </source>
</reference>
<evidence type="ECO:0000256" key="10">
    <source>
        <dbReference type="ARBA" id="ARBA00032474"/>
    </source>
</evidence>
<evidence type="ECO:0000256" key="6">
    <source>
        <dbReference type="ARBA" id="ARBA00026066"/>
    </source>
</evidence>
<protein>
    <recommendedName>
        <fullName evidence="4">Molybdopterin synthase catalytic subunit</fullName>
        <ecNumber evidence="3">2.8.1.12</ecNumber>
    </recommendedName>
    <alternativeName>
        <fullName evidence="9">MPT synthase subunit 2</fullName>
    </alternativeName>
    <alternativeName>
        <fullName evidence="7">Molybdenum cofactor biosynthesis protein E</fullName>
    </alternativeName>
    <alternativeName>
        <fullName evidence="8">Molybdopterin-converting factor large subunit</fullName>
    </alternativeName>
    <alternativeName>
        <fullName evidence="10">Molybdopterin-converting factor subunit 2</fullName>
    </alternativeName>
</protein>
<comment type="pathway">
    <text evidence="1">Cofactor biosynthesis; molybdopterin biosynthesis.</text>
</comment>
<dbReference type="PANTHER" id="PTHR23404">
    <property type="entry name" value="MOLYBDOPTERIN SYNTHASE RELATED"/>
    <property type="match status" value="1"/>
</dbReference>
<evidence type="ECO:0000256" key="4">
    <source>
        <dbReference type="ARBA" id="ARBA00013858"/>
    </source>
</evidence>
<evidence type="ECO:0000256" key="1">
    <source>
        <dbReference type="ARBA" id="ARBA00005046"/>
    </source>
</evidence>
<name>A0AA95H9H1_9GAMM</name>
<evidence type="ECO:0000256" key="5">
    <source>
        <dbReference type="ARBA" id="ARBA00023150"/>
    </source>
</evidence>
<dbReference type="Proteomes" id="UP001300672">
    <property type="component" value="Chromosome"/>
</dbReference>
<dbReference type="InterPro" id="IPR003448">
    <property type="entry name" value="Mopterin_biosynth_MoaE"/>
</dbReference>
<evidence type="ECO:0000256" key="11">
    <source>
        <dbReference type="ARBA" id="ARBA00049878"/>
    </source>
</evidence>
<organism evidence="12">
    <name type="scientific">Candidatus Thiocaldithrix dubininis</name>
    <dbReference type="NCBI Taxonomy" id="3080823"/>
    <lineage>
        <taxon>Bacteria</taxon>
        <taxon>Pseudomonadati</taxon>
        <taxon>Pseudomonadota</taxon>
        <taxon>Gammaproteobacteria</taxon>
        <taxon>Thiotrichales</taxon>
        <taxon>Thiotrichaceae</taxon>
        <taxon>Candidatus Thiocaldithrix</taxon>
    </lineage>
</organism>
<accession>A0AA95H9H1</accession>
<proteinExistence type="inferred from homology"/>
<dbReference type="KEGG" id="tdu:QJT80_02145"/>
<comment type="catalytic activity">
    <reaction evidence="11">
        <text>2 [molybdopterin-synthase sulfur-carrier protein]-C-terminal-Gly-aminoethanethioate + cyclic pyranopterin phosphate + H2O = molybdopterin + 2 [molybdopterin-synthase sulfur-carrier protein]-C-terminal Gly-Gly + 2 H(+)</text>
        <dbReference type="Rhea" id="RHEA:26333"/>
        <dbReference type="Rhea" id="RHEA-COMP:12202"/>
        <dbReference type="Rhea" id="RHEA-COMP:19907"/>
        <dbReference type="ChEBI" id="CHEBI:15377"/>
        <dbReference type="ChEBI" id="CHEBI:15378"/>
        <dbReference type="ChEBI" id="CHEBI:58698"/>
        <dbReference type="ChEBI" id="CHEBI:59648"/>
        <dbReference type="ChEBI" id="CHEBI:90778"/>
        <dbReference type="ChEBI" id="CHEBI:232372"/>
        <dbReference type="EC" id="2.8.1.12"/>
    </reaction>
</comment>
<evidence type="ECO:0000256" key="8">
    <source>
        <dbReference type="ARBA" id="ARBA00030407"/>
    </source>
</evidence>
<evidence type="ECO:0000256" key="2">
    <source>
        <dbReference type="ARBA" id="ARBA00005426"/>
    </source>
</evidence>
<dbReference type="EMBL" id="CP124755">
    <property type="protein sequence ID" value="WGZ91284.1"/>
    <property type="molecule type" value="Genomic_DNA"/>
</dbReference>
<dbReference type="AlphaFoldDB" id="A0AA95H9H1"/>
<evidence type="ECO:0000313" key="12">
    <source>
        <dbReference type="EMBL" id="WGZ91284.1"/>
    </source>
</evidence>
<dbReference type="GO" id="GO:0006777">
    <property type="term" value="P:Mo-molybdopterin cofactor biosynthetic process"/>
    <property type="evidence" value="ECO:0007669"/>
    <property type="project" value="UniProtKB-KW"/>
</dbReference>
<reference evidence="12" key="2">
    <citation type="submission" date="2023-04" db="EMBL/GenBank/DDBJ databases">
        <authorList>
            <person name="Beletskiy A.V."/>
            <person name="Mardanov A.V."/>
            <person name="Ravin N.V."/>
        </authorList>
    </citation>
    <scope>NUCLEOTIDE SEQUENCE</scope>
    <source>
        <strain evidence="12">GKL-01</strain>
    </source>
</reference>
<dbReference type="CDD" id="cd00756">
    <property type="entry name" value="MoaE"/>
    <property type="match status" value="1"/>
</dbReference>
<evidence type="ECO:0000256" key="9">
    <source>
        <dbReference type="ARBA" id="ARBA00030781"/>
    </source>
</evidence>
<sequence length="154" mass="17629">MQQIEVLQTGFEPWSYLADWQQQHVNLGQSGASAVFVGFMRDFNDGDTVQAMVLEHYPVMTQQQLTQITQQAAKTWQLNQVLLVHRVGLIQPTEPIVLVAVYSAHRADAFEACRFIMEQLKQHAPFWKKEQLVDGSTRWVSHNTQGYKLTSPSK</sequence>
<dbReference type="InterPro" id="IPR036563">
    <property type="entry name" value="MoaE_sf"/>
</dbReference>
<evidence type="ECO:0000256" key="7">
    <source>
        <dbReference type="ARBA" id="ARBA00029745"/>
    </source>
</evidence>
<evidence type="ECO:0000256" key="3">
    <source>
        <dbReference type="ARBA" id="ARBA00011950"/>
    </source>
</evidence>
<dbReference type="EC" id="2.8.1.12" evidence="3"/>
<dbReference type="Gene3D" id="3.90.1170.40">
    <property type="entry name" value="Molybdopterin biosynthesis MoaE subunit"/>
    <property type="match status" value="1"/>
</dbReference>
<gene>
    <name evidence="12" type="ORF">QJT80_02145</name>
</gene>
<comment type="subunit">
    <text evidence="6">Heterotetramer of 2 MoaD subunits and 2 MoaE subunits. Also stable as homodimer. The enzyme changes between these two forms during catalysis.</text>
</comment>
<dbReference type="Pfam" id="PF02391">
    <property type="entry name" value="MoaE"/>
    <property type="match status" value="1"/>
</dbReference>
<dbReference type="SUPFAM" id="SSF54690">
    <property type="entry name" value="Molybdopterin synthase subunit MoaE"/>
    <property type="match status" value="1"/>
</dbReference>
<dbReference type="GO" id="GO:0030366">
    <property type="term" value="F:molybdopterin synthase activity"/>
    <property type="evidence" value="ECO:0007669"/>
    <property type="project" value="UniProtKB-EC"/>
</dbReference>